<accession>A0ABR1IQJ1</accession>
<evidence type="ECO:0000313" key="2">
    <source>
        <dbReference type="Proteomes" id="UP001498398"/>
    </source>
</evidence>
<dbReference type="Proteomes" id="UP001498398">
    <property type="component" value="Unassembled WGS sequence"/>
</dbReference>
<reference evidence="1 2" key="1">
    <citation type="submission" date="2024-01" db="EMBL/GenBank/DDBJ databases">
        <title>A draft genome for the cacao thread blight pathogen Marasmiellus scandens.</title>
        <authorList>
            <person name="Baruah I.K."/>
            <person name="Leung J."/>
            <person name="Bukari Y."/>
            <person name="Amoako-Attah I."/>
            <person name="Meinhardt L.W."/>
            <person name="Bailey B.A."/>
            <person name="Cohen S.P."/>
        </authorList>
    </citation>
    <scope>NUCLEOTIDE SEQUENCE [LARGE SCALE GENOMIC DNA]</scope>
    <source>
        <strain evidence="1 2">GH-19</strain>
    </source>
</reference>
<gene>
    <name evidence="1" type="ORF">VKT23_019153</name>
</gene>
<organism evidence="1 2">
    <name type="scientific">Marasmiellus scandens</name>
    <dbReference type="NCBI Taxonomy" id="2682957"/>
    <lineage>
        <taxon>Eukaryota</taxon>
        <taxon>Fungi</taxon>
        <taxon>Dikarya</taxon>
        <taxon>Basidiomycota</taxon>
        <taxon>Agaricomycotina</taxon>
        <taxon>Agaricomycetes</taxon>
        <taxon>Agaricomycetidae</taxon>
        <taxon>Agaricales</taxon>
        <taxon>Marasmiineae</taxon>
        <taxon>Omphalotaceae</taxon>
        <taxon>Marasmiellus</taxon>
    </lineage>
</organism>
<protein>
    <recommendedName>
        <fullName evidence="3">C2H2-type domain-containing protein</fullName>
    </recommendedName>
</protein>
<evidence type="ECO:0008006" key="3">
    <source>
        <dbReference type="Google" id="ProtNLM"/>
    </source>
</evidence>
<evidence type="ECO:0000313" key="1">
    <source>
        <dbReference type="EMBL" id="KAK7436441.1"/>
    </source>
</evidence>
<dbReference type="EMBL" id="JBANRG010000094">
    <property type="protein sequence ID" value="KAK7436441.1"/>
    <property type="molecule type" value="Genomic_DNA"/>
</dbReference>
<name>A0ABR1IQJ1_9AGAR</name>
<comment type="caution">
    <text evidence="1">The sequence shown here is derived from an EMBL/GenBank/DDBJ whole genome shotgun (WGS) entry which is preliminary data.</text>
</comment>
<proteinExistence type="predicted"/>
<sequence length="219" mass="24221">MQTLKGDLIAMNRNSDQNSSATMMTERCYPSYQCSSLYNPPYPDTFNMPLHSPGGHLDLQSSVSVPTPSDAFGNLQLFPEIPGPTAWKSDNENGSELFSSYSPDFPVFNSSQHIPFPLAAGFYSSGSETVPDWNHTDSEWFKMESPINGGLYHNAPYTTFPSLGNNTNPAAVAKDYVGTYTLREAARRRRRHPDIKGAYVCPMCGQDFTASHNLRSKSS</sequence>
<keyword evidence="2" id="KW-1185">Reference proteome</keyword>